<dbReference type="PROSITE" id="PS50110">
    <property type="entry name" value="RESPONSE_REGULATORY"/>
    <property type="match status" value="1"/>
</dbReference>
<evidence type="ECO:0000256" key="2">
    <source>
        <dbReference type="PROSITE-ProRule" id="PRU00169"/>
    </source>
</evidence>
<dbReference type="PANTHER" id="PTHR37299">
    <property type="entry name" value="TRANSCRIPTIONAL REGULATOR-RELATED"/>
    <property type="match status" value="1"/>
</dbReference>
<dbReference type="SMART" id="SM00448">
    <property type="entry name" value="REC"/>
    <property type="match status" value="1"/>
</dbReference>
<evidence type="ECO:0000259" key="3">
    <source>
        <dbReference type="PROSITE" id="PS50110"/>
    </source>
</evidence>
<dbReference type="InterPro" id="IPR046947">
    <property type="entry name" value="LytR-like"/>
</dbReference>
<dbReference type="Proteomes" id="UP001596036">
    <property type="component" value="Unassembled WGS sequence"/>
</dbReference>
<evidence type="ECO:0000256" key="1">
    <source>
        <dbReference type="ARBA" id="ARBA00023012"/>
    </source>
</evidence>
<feature type="domain" description="Response regulatory" evidence="3">
    <location>
        <begin position="11"/>
        <end position="122"/>
    </location>
</feature>
<dbReference type="InterPro" id="IPR011006">
    <property type="entry name" value="CheY-like_superfamily"/>
</dbReference>
<feature type="domain" description="HTH LytTR-type" evidence="4">
    <location>
        <begin position="147"/>
        <end position="249"/>
    </location>
</feature>
<organism evidence="5 6">
    <name type="scientific">Lysobacter yangpyeongensis</name>
    <dbReference type="NCBI Taxonomy" id="346182"/>
    <lineage>
        <taxon>Bacteria</taxon>
        <taxon>Pseudomonadati</taxon>
        <taxon>Pseudomonadota</taxon>
        <taxon>Gammaproteobacteria</taxon>
        <taxon>Lysobacterales</taxon>
        <taxon>Lysobacteraceae</taxon>
        <taxon>Lysobacter</taxon>
    </lineage>
</organism>
<protein>
    <submittedName>
        <fullName evidence="5">LytR/AlgR family response regulator transcription factor</fullName>
    </submittedName>
</protein>
<keyword evidence="6" id="KW-1185">Reference proteome</keyword>
<dbReference type="PROSITE" id="PS50930">
    <property type="entry name" value="HTH_LYTTR"/>
    <property type="match status" value="1"/>
</dbReference>
<dbReference type="SMART" id="SM00850">
    <property type="entry name" value="LytTR"/>
    <property type="match status" value="1"/>
</dbReference>
<gene>
    <name evidence="5" type="ORF">ACFPN1_08245</name>
</gene>
<name>A0ABW0SM37_9GAMM</name>
<sequence length="249" mass="27397">MRSGSGRSPLRVLIVDDTRLARQELRTLLADVPGVECIGEADDVPAAVAAIAKLQPDLVLLDIQMPSGTGFDVLDALDRAPLVVFTTAYDHYAVRAFDANALDYLVKPVVPERLAAAIARAQDRRPGTEPPVGEPRGLLGANDQVFLRDGEQCWFVALHEISRIVVDGNYARVWFRGEDALLARSLSALEARLDPSLFFRANRNTLVNLRMVKNIDLAVGDGYDLTLKDGSVVEVSRRQARELRERLAL</sequence>
<dbReference type="Gene3D" id="3.40.50.2300">
    <property type="match status" value="1"/>
</dbReference>
<dbReference type="Pfam" id="PF00072">
    <property type="entry name" value="Response_reg"/>
    <property type="match status" value="1"/>
</dbReference>
<evidence type="ECO:0000259" key="4">
    <source>
        <dbReference type="PROSITE" id="PS50930"/>
    </source>
</evidence>
<comment type="caution">
    <text evidence="5">The sequence shown here is derived from an EMBL/GenBank/DDBJ whole genome shotgun (WGS) entry which is preliminary data.</text>
</comment>
<keyword evidence="2" id="KW-0597">Phosphoprotein</keyword>
<dbReference type="Gene3D" id="2.40.50.1020">
    <property type="entry name" value="LytTr DNA-binding domain"/>
    <property type="match status" value="1"/>
</dbReference>
<reference evidence="6" key="1">
    <citation type="journal article" date="2019" name="Int. J. Syst. Evol. Microbiol.">
        <title>The Global Catalogue of Microorganisms (GCM) 10K type strain sequencing project: providing services to taxonomists for standard genome sequencing and annotation.</title>
        <authorList>
            <consortium name="The Broad Institute Genomics Platform"/>
            <consortium name="The Broad Institute Genome Sequencing Center for Infectious Disease"/>
            <person name="Wu L."/>
            <person name="Ma J."/>
        </authorList>
    </citation>
    <scope>NUCLEOTIDE SEQUENCE [LARGE SCALE GENOMIC DNA]</scope>
    <source>
        <strain evidence="6">KACC 11407</strain>
    </source>
</reference>
<keyword evidence="1" id="KW-0902">Two-component regulatory system</keyword>
<evidence type="ECO:0000313" key="6">
    <source>
        <dbReference type="Proteomes" id="UP001596036"/>
    </source>
</evidence>
<accession>A0ABW0SM37</accession>
<dbReference type="InterPro" id="IPR007492">
    <property type="entry name" value="LytTR_DNA-bd_dom"/>
</dbReference>
<dbReference type="SUPFAM" id="SSF52172">
    <property type="entry name" value="CheY-like"/>
    <property type="match status" value="1"/>
</dbReference>
<dbReference type="EMBL" id="JBHSNM010000002">
    <property type="protein sequence ID" value="MFC5570045.1"/>
    <property type="molecule type" value="Genomic_DNA"/>
</dbReference>
<dbReference type="Pfam" id="PF04397">
    <property type="entry name" value="LytTR"/>
    <property type="match status" value="1"/>
</dbReference>
<dbReference type="PANTHER" id="PTHR37299:SF1">
    <property type="entry name" value="STAGE 0 SPORULATION PROTEIN A HOMOLOG"/>
    <property type="match status" value="1"/>
</dbReference>
<evidence type="ECO:0000313" key="5">
    <source>
        <dbReference type="EMBL" id="MFC5570045.1"/>
    </source>
</evidence>
<feature type="modified residue" description="4-aspartylphosphate" evidence="2">
    <location>
        <position position="62"/>
    </location>
</feature>
<proteinExistence type="predicted"/>
<dbReference type="InterPro" id="IPR001789">
    <property type="entry name" value="Sig_transdc_resp-reg_receiver"/>
</dbReference>
<dbReference type="RefSeq" id="WP_386754382.1">
    <property type="nucleotide sequence ID" value="NZ_JBHSNM010000002.1"/>
</dbReference>